<reference evidence="8" key="1">
    <citation type="submission" date="2023-01" db="EMBL/GenBank/DDBJ databases">
        <title>Key to firefly adult light organ development and bioluminescence: homeobox transcription factors regulate luciferase expression and transportation to peroxisome.</title>
        <authorList>
            <person name="Fu X."/>
        </authorList>
    </citation>
    <scope>NUCLEOTIDE SEQUENCE [LARGE SCALE GENOMIC DNA]</scope>
</reference>
<comment type="caution">
    <text evidence="7">The sequence shown here is derived from an EMBL/GenBank/DDBJ whole genome shotgun (WGS) entry which is preliminary data.</text>
</comment>
<organism evidence="7 8">
    <name type="scientific">Aquatica leii</name>
    <dbReference type="NCBI Taxonomy" id="1421715"/>
    <lineage>
        <taxon>Eukaryota</taxon>
        <taxon>Metazoa</taxon>
        <taxon>Ecdysozoa</taxon>
        <taxon>Arthropoda</taxon>
        <taxon>Hexapoda</taxon>
        <taxon>Insecta</taxon>
        <taxon>Pterygota</taxon>
        <taxon>Neoptera</taxon>
        <taxon>Endopterygota</taxon>
        <taxon>Coleoptera</taxon>
        <taxon>Polyphaga</taxon>
        <taxon>Elateriformia</taxon>
        <taxon>Elateroidea</taxon>
        <taxon>Lampyridae</taxon>
        <taxon>Luciolinae</taxon>
        <taxon>Aquatica</taxon>
    </lineage>
</organism>
<comment type="similarity">
    <text evidence="6">Belongs to the FPP/GGPP synthase family.</text>
</comment>
<evidence type="ECO:0000256" key="1">
    <source>
        <dbReference type="ARBA" id="ARBA00001946"/>
    </source>
</evidence>
<name>A0AAN7SLN6_9COLE</name>
<keyword evidence="4" id="KW-0460">Magnesium</keyword>
<gene>
    <name evidence="7" type="ORF">RN001_002110</name>
</gene>
<keyword evidence="2 6" id="KW-0808">Transferase</keyword>
<evidence type="ECO:0000256" key="4">
    <source>
        <dbReference type="ARBA" id="ARBA00022842"/>
    </source>
</evidence>
<evidence type="ECO:0000256" key="5">
    <source>
        <dbReference type="ARBA" id="ARBA00033740"/>
    </source>
</evidence>
<dbReference type="GO" id="GO:0004337">
    <property type="term" value="F:(2E,6E)-farnesyl diphosphate synthase activity"/>
    <property type="evidence" value="ECO:0007669"/>
    <property type="project" value="TreeGrafter"/>
</dbReference>
<accession>A0AAN7SLN6</accession>
<dbReference type="GO" id="GO:0042811">
    <property type="term" value="P:pheromone biosynthetic process"/>
    <property type="evidence" value="ECO:0007669"/>
    <property type="project" value="UniProtKB-ARBA"/>
</dbReference>
<dbReference type="InterPro" id="IPR039702">
    <property type="entry name" value="FPS1-like"/>
</dbReference>
<protein>
    <submittedName>
        <fullName evidence="7">Uncharacterized protein</fullName>
    </submittedName>
</protein>
<sequence length="403" mass="47253">MKLLNTIRRSYSTHLPKNALTFSNRQTLTTTESSICEPTLYFNDDTAECHVSMYPYYVKNGILRQEDKELNDVVKRFDNVCYYTGPERELYSSFVLLNFYKILESPDKLTSANLKKASMLAWCYEMVGTAFLLEDDIMDNTEMRWKKKCYHRQKKIGLTALTDTKLLYMSAFKVLRKYFSDNPFYGQLINLLSETIFITSLGQSADVNTNLEFKKTKNLKTFSYKKYNSIAKCKTGFILYKGPPLAAMYLAQINNKKCLHYFSEVCDKFAIYRQAQDDVWDVYGDFNLYGKLGNDISNGKCTWLIVTAMHHASEHQLKLLQKHYGQENTDSQNIVRQVYKDIDVLSKFSEYKYKLIDELTKDITNISVKPLRELCYRHVEQYIDIDEQFLNYTEQNEIKEQSV</sequence>
<dbReference type="Proteomes" id="UP001353858">
    <property type="component" value="Unassembled WGS sequence"/>
</dbReference>
<evidence type="ECO:0000256" key="2">
    <source>
        <dbReference type="ARBA" id="ARBA00022679"/>
    </source>
</evidence>
<dbReference type="Pfam" id="PF00348">
    <property type="entry name" value="polyprenyl_synt"/>
    <property type="match status" value="1"/>
</dbReference>
<keyword evidence="8" id="KW-1185">Reference proteome</keyword>
<dbReference type="PANTHER" id="PTHR11525:SF0">
    <property type="entry name" value="FARNESYL PYROPHOSPHATE SYNTHASE"/>
    <property type="match status" value="1"/>
</dbReference>
<evidence type="ECO:0000313" key="8">
    <source>
        <dbReference type="Proteomes" id="UP001353858"/>
    </source>
</evidence>
<proteinExistence type="inferred from homology"/>
<dbReference type="SFLD" id="SFLDS00005">
    <property type="entry name" value="Isoprenoid_Synthase_Type_I"/>
    <property type="match status" value="1"/>
</dbReference>
<dbReference type="PANTHER" id="PTHR11525">
    <property type="entry name" value="FARNESYL-PYROPHOSPHATE SYNTHETASE"/>
    <property type="match status" value="1"/>
</dbReference>
<evidence type="ECO:0000256" key="3">
    <source>
        <dbReference type="ARBA" id="ARBA00022723"/>
    </source>
</evidence>
<dbReference type="InterPro" id="IPR008949">
    <property type="entry name" value="Isoprenoid_synthase_dom_sf"/>
</dbReference>
<dbReference type="GO" id="GO:0005737">
    <property type="term" value="C:cytoplasm"/>
    <property type="evidence" value="ECO:0007669"/>
    <property type="project" value="TreeGrafter"/>
</dbReference>
<dbReference type="Gene3D" id="1.10.600.10">
    <property type="entry name" value="Farnesyl Diphosphate Synthase"/>
    <property type="match status" value="1"/>
</dbReference>
<comment type="pathway">
    <text evidence="5">Pheromone biosynthesis.</text>
</comment>
<dbReference type="AlphaFoldDB" id="A0AAN7SLN6"/>
<evidence type="ECO:0000313" key="7">
    <source>
        <dbReference type="EMBL" id="KAK4885839.1"/>
    </source>
</evidence>
<dbReference type="GO" id="GO:0004161">
    <property type="term" value="F:dimethylallyltranstransferase activity"/>
    <property type="evidence" value="ECO:0007669"/>
    <property type="project" value="TreeGrafter"/>
</dbReference>
<keyword evidence="3" id="KW-0479">Metal-binding</keyword>
<evidence type="ECO:0000256" key="6">
    <source>
        <dbReference type="RuleBase" id="RU004466"/>
    </source>
</evidence>
<comment type="cofactor">
    <cofactor evidence="1">
        <name>Mg(2+)</name>
        <dbReference type="ChEBI" id="CHEBI:18420"/>
    </cofactor>
</comment>
<dbReference type="SUPFAM" id="SSF48576">
    <property type="entry name" value="Terpenoid synthases"/>
    <property type="match status" value="1"/>
</dbReference>
<dbReference type="GO" id="GO:0046872">
    <property type="term" value="F:metal ion binding"/>
    <property type="evidence" value="ECO:0007669"/>
    <property type="project" value="UniProtKB-KW"/>
</dbReference>
<dbReference type="InterPro" id="IPR000092">
    <property type="entry name" value="Polyprenyl_synt"/>
</dbReference>
<dbReference type="EMBL" id="JARPUR010000001">
    <property type="protein sequence ID" value="KAK4885839.1"/>
    <property type="molecule type" value="Genomic_DNA"/>
</dbReference>
<dbReference type="GO" id="GO:0045337">
    <property type="term" value="P:farnesyl diphosphate biosynthetic process"/>
    <property type="evidence" value="ECO:0007669"/>
    <property type="project" value="TreeGrafter"/>
</dbReference>